<accession>A0ABN6C087</accession>
<reference evidence="2" key="1">
    <citation type="submission" date="2020-05" db="EMBL/GenBank/DDBJ databases">
        <title>Complete genome sequence of Pseudomonas sp. Sm006.</title>
        <authorList>
            <person name="Takeuchi K."/>
            <person name="Someya N."/>
        </authorList>
    </citation>
    <scope>NUCLEOTIDE SEQUENCE</scope>
    <source>
        <strain evidence="2">Sm006</strain>
    </source>
</reference>
<dbReference type="Proteomes" id="UP001064896">
    <property type="component" value="Chromosome"/>
</dbReference>
<evidence type="ECO:0000256" key="1">
    <source>
        <dbReference type="SAM" id="MobiDB-lite"/>
    </source>
</evidence>
<evidence type="ECO:0000313" key="3">
    <source>
        <dbReference type="Proteomes" id="UP001064896"/>
    </source>
</evidence>
<evidence type="ECO:0000313" key="2">
    <source>
        <dbReference type="EMBL" id="BCD88189.1"/>
    </source>
</evidence>
<protein>
    <submittedName>
        <fullName evidence="2">Uncharacterized protein</fullName>
    </submittedName>
</protein>
<sequence length="217" mass="23401">MDGFSMSLFGTGLSGLDRSKLQDMTHTLKLVRYGDGRPVPPQTTQPTVTPQPTQAKPTPKVDQAAAQRDAAYDEAFARMRVGMQSGSVDGSTSASGADTLTNDVYADAESAAASVGTPAQSAAAQEFHDYMNKSAGEKMRDKILKELGLTEEEIDAMPPEQQEQIEKQIAQRMAELAAIQQEEELRKRGVDLVSLNTEDPRLRAMLNPSTRAGMLGA</sequence>
<gene>
    <name evidence="2" type="ORF">PSm6_45960</name>
</gene>
<keyword evidence="3" id="KW-1185">Reference proteome</keyword>
<feature type="compositionally biased region" description="Low complexity" evidence="1">
    <location>
        <begin position="44"/>
        <end position="62"/>
    </location>
</feature>
<name>A0ABN6C087_9PSED</name>
<feature type="region of interest" description="Disordered" evidence="1">
    <location>
        <begin position="32"/>
        <end position="62"/>
    </location>
</feature>
<proteinExistence type="predicted"/>
<dbReference type="EMBL" id="AP023081">
    <property type="protein sequence ID" value="BCD88189.1"/>
    <property type="molecule type" value="Genomic_DNA"/>
</dbReference>
<organism evidence="2 3">
    <name type="scientific">Pseudomonas solani</name>
    <dbReference type="NCBI Taxonomy" id="2731552"/>
    <lineage>
        <taxon>Bacteria</taxon>
        <taxon>Pseudomonadati</taxon>
        <taxon>Pseudomonadota</taxon>
        <taxon>Gammaproteobacteria</taxon>
        <taxon>Pseudomonadales</taxon>
        <taxon>Pseudomonadaceae</taxon>
        <taxon>Pseudomonas</taxon>
    </lineage>
</organism>